<dbReference type="InterPro" id="IPR051220">
    <property type="entry name" value="TFA_Chaperone"/>
</dbReference>
<dbReference type="Pfam" id="PF02413">
    <property type="entry name" value="Caudo_TAP"/>
    <property type="match status" value="1"/>
</dbReference>
<evidence type="ECO:0000313" key="2">
    <source>
        <dbReference type="Proteomes" id="UP000319138"/>
    </source>
</evidence>
<protein>
    <submittedName>
        <fullName evidence="1">Tail fiber assembly protein</fullName>
    </submittedName>
</protein>
<dbReference type="PANTHER" id="PTHR34413">
    <property type="entry name" value="PROPHAGE TAIL FIBER ASSEMBLY PROTEIN HOMOLOG TFAE-RELATED-RELATED"/>
    <property type="match status" value="1"/>
</dbReference>
<name>A0A556RSH2_9GAMM</name>
<accession>A0A556RSH2</accession>
<reference evidence="1 2" key="1">
    <citation type="submission" date="2019-07" db="EMBL/GenBank/DDBJ databases">
        <title>Gilliamella genomes.</title>
        <authorList>
            <person name="Zheng H."/>
        </authorList>
    </citation>
    <scope>NUCLEOTIDE SEQUENCE [LARGE SCALE GENOMIC DNA]</scope>
    <source>
        <strain evidence="1 2">W8131</strain>
    </source>
</reference>
<proteinExistence type="predicted"/>
<dbReference type="AlphaFoldDB" id="A0A556RSH2"/>
<dbReference type="RefSeq" id="WP_144187619.1">
    <property type="nucleotide sequence ID" value="NZ_VMHL01000001.1"/>
</dbReference>
<comment type="caution">
    <text evidence="1">The sequence shown here is derived from an EMBL/GenBank/DDBJ whole genome shotgun (WGS) entry which is preliminary data.</text>
</comment>
<dbReference type="InterPro" id="IPR003458">
    <property type="entry name" value="Phage_T4_Gp38_tail_assem"/>
</dbReference>
<dbReference type="PANTHER" id="PTHR34413:SF2">
    <property type="entry name" value="PROPHAGE TAIL FIBER ASSEMBLY PROTEIN HOMOLOG TFAE-RELATED"/>
    <property type="match status" value="1"/>
</dbReference>
<evidence type="ECO:0000313" key="1">
    <source>
        <dbReference type="EMBL" id="TSJ91851.1"/>
    </source>
</evidence>
<organism evidence="1 2">
    <name type="scientific">Gilliamella apicola</name>
    <dbReference type="NCBI Taxonomy" id="1196095"/>
    <lineage>
        <taxon>Bacteria</taxon>
        <taxon>Pseudomonadati</taxon>
        <taxon>Pseudomonadota</taxon>
        <taxon>Gammaproteobacteria</taxon>
        <taxon>Orbales</taxon>
        <taxon>Orbaceae</taxon>
        <taxon>Gilliamella</taxon>
    </lineage>
</organism>
<gene>
    <name evidence="1" type="ORF">FPQ14_00875</name>
</gene>
<dbReference type="Proteomes" id="UP000319138">
    <property type="component" value="Unassembled WGS sequence"/>
</dbReference>
<sequence>MINYYFDNTNKMRPYTHQLDGNDDTLAPDNALRIEPEFKEGFHPCEKKGSWVLVEDHRDEIVYDIETKASAKVDYLGSIKEGFTLLEPFKFSKWNGEKWVLDEDEQTTFKIKQNKSLKNSLLNEANENISILQDAIDLDMAENGDEEKLKAWKKYRILLNRINVSDINVIFPDKPQLS</sequence>
<dbReference type="EMBL" id="VMHL01000001">
    <property type="protein sequence ID" value="TSJ91851.1"/>
    <property type="molecule type" value="Genomic_DNA"/>
</dbReference>